<feature type="modified residue" description="4-aspartylphosphate" evidence="6">
    <location>
        <position position="52"/>
    </location>
</feature>
<keyword evidence="4" id="KW-0238">DNA-binding</keyword>
<evidence type="ECO:0000313" key="10">
    <source>
        <dbReference type="Proteomes" id="UP001160301"/>
    </source>
</evidence>
<evidence type="ECO:0000256" key="2">
    <source>
        <dbReference type="ARBA" id="ARBA00022840"/>
    </source>
</evidence>
<dbReference type="InterPro" id="IPR002197">
    <property type="entry name" value="HTH_Fis"/>
</dbReference>
<keyword evidence="3" id="KW-0805">Transcription regulation</keyword>
<dbReference type="Pfam" id="PF25601">
    <property type="entry name" value="AAA_lid_14"/>
    <property type="match status" value="1"/>
</dbReference>
<dbReference type="SMART" id="SM00382">
    <property type="entry name" value="AAA"/>
    <property type="match status" value="1"/>
</dbReference>
<dbReference type="SUPFAM" id="SSF46689">
    <property type="entry name" value="Homeodomain-like"/>
    <property type="match status" value="1"/>
</dbReference>
<dbReference type="Pfam" id="PF02954">
    <property type="entry name" value="HTH_8"/>
    <property type="match status" value="1"/>
</dbReference>
<evidence type="ECO:0000256" key="4">
    <source>
        <dbReference type="ARBA" id="ARBA00023125"/>
    </source>
</evidence>
<name>A0ABT6NSU6_9BACT</name>
<evidence type="ECO:0000313" key="9">
    <source>
        <dbReference type="EMBL" id="MDI1431412.1"/>
    </source>
</evidence>
<reference evidence="9 10" key="1">
    <citation type="submission" date="2023-04" db="EMBL/GenBank/DDBJ databases">
        <title>The genome sequence of Polyangium sorediatum DSM14670.</title>
        <authorList>
            <person name="Zhang X."/>
        </authorList>
    </citation>
    <scope>NUCLEOTIDE SEQUENCE [LARGE SCALE GENOMIC DNA]</scope>
    <source>
        <strain evidence="9 10">DSM 14670</strain>
    </source>
</reference>
<protein>
    <submittedName>
        <fullName evidence="9">Sigma-54 dependent transcriptional regulator</fullName>
    </submittedName>
</protein>
<dbReference type="PROSITE" id="PS50110">
    <property type="entry name" value="RESPONSE_REGULATORY"/>
    <property type="match status" value="1"/>
</dbReference>
<evidence type="ECO:0000256" key="6">
    <source>
        <dbReference type="PROSITE-ProRule" id="PRU00169"/>
    </source>
</evidence>
<sequence length="447" mass="48829">MNLLVVEDDAPLAELFVGIAEKRGLRASRAATIAEGRARIEAGDDIEILLTDMRLPDGSGIDLIEWTRKADPRIVILAITAFGSIEIAVRAVRQGAYDFLTKPVEPAVLGVALDRAMEARRLRGEVEALRGALATESALRGIIGKSRALADITSVVRRVADSPATVLVTGPSGSGKELVARALHEASRRKEAPFVAVNAAAIPETLLESELFGYKKGAFTDARQDKKGIFVEADGGTLFLDEIGDLPLVLQAKILRVLEEREVRPLGATRSAPVDVRVVAATNHDLRKAVKEGRFREDLFYRLAVIEIAIPPLRDRPEDILPLAEHFLGRAKARAERSLQGFSGAAARVLMAYDWPGNVRELENAVERAVALAQDEWISPDDLPPTVQKPSTPDLFASAAERMMTLDEVDRAYVRHVLERFGGNKVRAAAALGINRRTIQRWLGEEE</sequence>
<dbReference type="InterPro" id="IPR025944">
    <property type="entry name" value="Sigma_54_int_dom_CS"/>
</dbReference>
<dbReference type="PANTHER" id="PTHR32071">
    <property type="entry name" value="TRANSCRIPTIONAL REGULATORY PROTEIN"/>
    <property type="match status" value="1"/>
</dbReference>
<dbReference type="PROSITE" id="PS00676">
    <property type="entry name" value="SIGMA54_INTERACT_2"/>
    <property type="match status" value="1"/>
</dbReference>
<dbReference type="Gene3D" id="1.10.8.60">
    <property type="match status" value="1"/>
</dbReference>
<evidence type="ECO:0000259" key="7">
    <source>
        <dbReference type="PROSITE" id="PS50045"/>
    </source>
</evidence>
<keyword evidence="1" id="KW-0547">Nucleotide-binding</keyword>
<dbReference type="RefSeq" id="WP_136970705.1">
    <property type="nucleotide sequence ID" value="NZ_JARZHI010000014.1"/>
</dbReference>
<dbReference type="Gene3D" id="3.40.50.2300">
    <property type="match status" value="1"/>
</dbReference>
<dbReference type="InterPro" id="IPR009057">
    <property type="entry name" value="Homeodomain-like_sf"/>
</dbReference>
<organism evidence="9 10">
    <name type="scientific">Polyangium sorediatum</name>
    <dbReference type="NCBI Taxonomy" id="889274"/>
    <lineage>
        <taxon>Bacteria</taxon>
        <taxon>Pseudomonadati</taxon>
        <taxon>Myxococcota</taxon>
        <taxon>Polyangia</taxon>
        <taxon>Polyangiales</taxon>
        <taxon>Polyangiaceae</taxon>
        <taxon>Polyangium</taxon>
    </lineage>
</organism>
<gene>
    <name evidence="9" type="ORF">QHF89_18100</name>
</gene>
<dbReference type="CDD" id="cd00009">
    <property type="entry name" value="AAA"/>
    <property type="match status" value="1"/>
</dbReference>
<dbReference type="Pfam" id="PF00072">
    <property type="entry name" value="Response_reg"/>
    <property type="match status" value="1"/>
</dbReference>
<evidence type="ECO:0000256" key="1">
    <source>
        <dbReference type="ARBA" id="ARBA00022741"/>
    </source>
</evidence>
<proteinExistence type="predicted"/>
<keyword evidence="2" id="KW-0067">ATP-binding</keyword>
<keyword evidence="6" id="KW-0597">Phosphoprotein</keyword>
<dbReference type="InterPro" id="IPR002078">
    <property type="entry name" value="Sigma_54_int"/>
</dbReference>
<dbReference type="SUPFAM" id="SSF52172">
    <property type="entry name" value="CheY-like"/>
    <property type="match status" value="1"/>
</dbReference>
<dbReference type="SUPFAM" id="SSF52540">
    <property type="entry name" value="P-loop containing nucleoside triphosphate hydrolases"/>
    <property type="match status" value="1"/>
</dbReference>
<dbReference type="Gene3D" id="1.10.10.60">
    <property type="entry name" value="Homeodomain-like"/>
    <property type="match status" value="1"/>
</dbReference>
<keyword evidence="5" id="KW-0804">Transcription</keyword>
<evidence type="ECO:0000259" key="8">
    <source>
        <dbReference type="PROSITE" id="PS50110"/>
    </source>
</evidence>
<evidence type="ECO:0000256" key="5">
    <source>
        <dbReference type="ARBA" id="ARBA00023163"/>
    </source>
</evidence>
<dbReference type="Pfam" id="PF00158">
    <property type="entry name" value="Sigma54_activat"/>
    <property type="match status" value="1"/>
</dbReference>
<dbReference type="InterPro" id="IPR027417">
    <property type="entry name" value="P-loop_NTPase"/>
</dbReference>
<dbReference type="EMBL" id="JARZHI010000014">
    <property type="protein sequence ID" value="MDI1431412.1"/>
    <property type="molecule type" value="Genomic_DNA"/>
</dbReference>
<evidence type="ECO:0000256" key="3">
    <source>
        <dbReference type="ARBA" id="ARBA00023015"/>
    </source>
</evidence>
<comment type="caution">
    <text evidence="9">The sequence shown here is derived from an EMBL/GenBank/DDBJ whole genome shotgun (WGS) entry which is preliminary data.</text>
</comment>
<feature type="domain" description="Response regulatory" evidence="8">
    <location>
        <begin position="2"/>
        <end position="117"/>
    </location>
</feature>
<dbReference type="InterPro" id="IPR003593">
    <property type="entry name" value="AAA+_ATPase"/>
</dbReference>
<dbReference type="PROSITE" id="PS00688">
    <property type="entry name" value="SIGMA54_INTERACT_3"/>
    <property type="match status" value="1"/>
</dbReference>
<dbReference type="Proteomes" id="UP001160301">
    <property type="component" value="Unassembled WGS sequence"/>
</dbReference>
<dbReference type="InterPro" id="IPR001789">
    <property type="entry name" value="Sig_transdc_resp-reg_receiver"/>
</dbReference>
<dbReference type="Gene3D" id="3.40.50.300">
    <property type="entry name" value="P-loop containing nucleotide triphosphate hydrolases"/>
    <property type="match status" value="1"/>
</dbReference>
<feature type="domain" description="Sigma-54 factor interaction" evidence="7">
    <location>
        <begin position="142"/>
        <end position="371"/>
    </location>
</feature>
<dbReference type="PROSITE" id="PS50045">
    <property type="entry name" value="SIGMA54_INTERACT_4"/>
    <property type="match status" value="1"/>
</dbReference>
<dbReference type="SMART" id="SM00448">
    <property type="entry name" value="REC"/>
    <property type="match status" value="1"/>
</dbReference>
<keyword evidence="10" id="KW-1185">Reference proteome</keyword>
<dbReference type="InterPro" id="IPR025943">
    <property type="entry name" value="Sigma_54_int_dom_ATP-bd_2"/>
</dbReference>
<dbReference type="InterPro" id="IPR011006">
    <property type="entry name" value="CheY-like_superfamily"/>
</dbReference>
<accession>A0ABT6NSU6</accession>
<dbReference type="InterPro" id="IPR058031">
    <property type="entry name" value="AAA_lid_NorR"/>
</dbReference>